<dbReference type="SUPFAM" id="SSF140990">
    <property type="entry name" value="FtsH protease domain-like"/>
    <property type="match status" value="1"/>
</dbReference>
<dbReference type="GO" id="GO:0005886">
    <property type="term" value="C:plasma membrane"/>
    <property type="evidence" value="ECO:0007669"/>
    <property type="project" value="TreeGrafter"/>
</dbReference>
<dbReference type="SUPFAM" id="SSF52540">
    <property type="entry name" value="P-loop containing nucleoside triphosphate hydrolases"/>
    <property type="match status" value="1"/>
</dbReference>
<dbReference type="HAMAP" id="MF_01458">
    <property type="entry name" value="FtsH"/>
    <property type="match status" value="1"/>
</dbReference>
<evidence type="ECO:0000256" key="7">
    <source>
        <dbReference type="ARBA" id="ARBA00022723"/>
    </source>
</evidence>
<feature type="region of interest" description="Disordered" evidence="16">
    <location>
        <begin position="570"/>
        <end position="620"/>
    </location>
</feature>
<keyword evidence="8 15" id="KW-0547">Nucleotide-binding</keyword>
<dbReference type="InterPro" id="IPR041569">
    <property type="entry name" value="AAA_lid_3"/>
</dbReference>
<evidence type="ECO:0000256" key="8">
    <source>
        <dbReference type="ARBA" id="ARBA00022741"/>
    </source>
</evidence>
<keyword evidence="9" id="KW-0378">Hydrolase</keyword>
<dbReference type="GO" id="GO:0006508">
    <property type="term" value="P:proteolysis"/>
    <property type="evidence" value="ECO:0007669"/>
    <property type="project" value="UniProtKB-KW"/>
</dbReference>
<keyword evidence="14 17" id="KW-0472">Membrane</keyword>
<reference evidence="19" key="1">
    <citation type="submission" date="2023-03" db="EMBL/GenBank/DDBJ databases">
        <authorList>
            <person name="Steffen K."/>
            <person name="Cardenas P."/>
        </authorList>
    </citation>
    <scope>NUCLEOTIDE SEQUENCE</scope>
</reference>
<feature type="domain" description="AAA+ ATPase" evidence="18">
    <location>
        <begin position="156"/>
        <end position="295"/>
    </location>
</feature>
<dbReference type="PROSITE" id="PS00674">
    <property type="entry name" value="AAA"/>
    <property type="match status" value="1"/>
</dbReference>
<evidence type="ECO:0000256" key="9">
    <source>
        <dbReference type="ARBA" id="ARBA00022801"/>
    </source>
</evidence>
<evidence type="ECO:0000256" key="1">
    <source>
        <dbReference type="ARBA" id="ARBA00001947"/>
    </source>
</evidence>
<keyword evidence="13 19" id="KW-0482">Metalloprotease</keyword>
<keyword evidence="5" id="KW-0645">Protease</keyword>
<dbReference type="InterPro" id="IPR003593">
    <property type="entry name" value="AAA+_ATPase"/>
</dbReference>
<name>A0AA35T2Y5_GEOBA</name>
<dbReference type="FunFam" id="1.20.58.760:FF:000001">
    <property type="entry name" value="ATP-dependent zinc metalloprotease FtsH"/>
    <property type="match status" value="1"/>
</dbReference>
<evidence type="ECO:0000256" key="10">
    <source>
        <dbReference type="ARBA" id="ARBA00022833"/>
    </source>
</evidence>
<dbReference type="Gene3D" id="3.40.50.300">
    <property type="entry name" value="P-loop containing nucleotide triphosphate hydrolases"/>
    <property type="match status" value="1"/>
</dbReference>
<keyword evidence="7" id="KW-0479">Metal-binding</keyword>
<evidence type="ECO:0000256" key="16">
    <source>
        <dbReference type="SAM" id="MobiDB-lite"/>
    </source>
</evidence>
<proteinExistence type="inferred from homology"/>
<evidence type="ECO:0000256" key="5">
    <source>
        <dbReference type="ARBA" id="ARBA00022670"/>
    </source>
</evidence>
<dbReference type="Gene3D" id="1.10.8.60">
    <property type="match status" value="1"/>
</dbReference>
<dbReference type="EMBL" id="CASHTH010003075">
    <property type="protein sequence ID" value="CAI8040008.1"/>
    <property type="molecule type" value="Genomic_DNA"/>
</dbReference>
<comment type="cofactor">
    <cofactor evidence="1">
        <name>Zn(2+)</name>
        <dbReference type="ChEBI" id="CHEBI:29105"/>
    </cofactor>
</comment>
<dbReference type="PANTHER" id="PTHR23076">
    <property type="entry name" value="METALLOPROTEASE M41 FTSH"/>
    <property type="match status" value="1"/>
</dbReference>
<dbReference type="InterPro" id="IPR003960">
    <property type="entry name" value="ATPase_AAA_CS"/>
</dbReference>
<evidence type="ECO:0000256" key="17">
    <source>
        <dbReference type="SAM" id="Phobius"/>
    </source>
</evidence>
<keyword evidence="10" id="KW-0862">Zinc</keyword>
<comment type="subcellular location">
    <subcellularLocation>
        <location evidence="2">Membrane</location>
    </subcellularLocation>
</comment>
<evidence type="ECO:0000256" key="11">
    <source>
        <dbReference type="ARBA" id="ARBA00022840"/>
    </source>
</evidence>
<keyword evidence="12 17" id="KW-1133">Transmembrane helix</keyword>
<feature type="transmembrane region" description="Helical" evidence="17">
    <location>
        <begin position="72"/>
        <end position="93"/>
    </location>
</feature>
<evidence type="ECO:0000256" key="12">
    <source>
        <dbReference type="ARBA" id="ARBA00022989"/>
    </source>
</evidence>
<accession>A0AA35T2Y5</accession>
<dbReference type="Pfam" id="PF01434">
    <property type="entry name" value="Peptidase_M41"/>
    <property type="match status" value="1"/>
</dbReference>
<keyword evidence="11 15" id="KW-0067">ATP-binding</keyword>
<gene>
    <name evidence="19" type="ORF">GBAR_LOCUS22316</name>
</gene>
<dbReference type="GO" id="GO:0046872">
    <property type="term" value="F:metal ion binding"/>
    <property type="evidence" value="ECO:0007669"/>
    <property type="project" value="UniProtKB-KW"/>
</dbReference>
<evidence type="ECO:0000256" key="14">
    <source>
        <dbReference type="ARBA" id="ARBA00023136"/>
    </source>
</evidence>
<dbReference type="CDD" id="cd19501">
    <property type="entry name" value="RecA-like_FtsH"/>
    <property type="match status" value="1"/>
</dbReference>
<sequence>MAKNNEIREMVVDGKKLTVYPRVSNITTGERFNSRIGADTDIIGLLVESGAEVGPPSGLEVVFKGSSGFSSLFGLLINFLPVIIFGGLILFMMRQAQGSNNQTMSFGRSRARMLPLNRPGVTFDDVAGVDEAKAELYEVVEFLKFPERFMAIGARIPKGVLLVGQPGTGKTLLARAVAGEAGVPFFHISGSEFVEMFVGVGAARVRDLFEQAKRNAPCIVFVDEIDAVGRHRGAGLGGGHDEREQTLNQILVEMDGFETNTNIIVVAATNRPDILDPALLRPGRFDRRVTLDLPDVRGRQAILKVHSAGKPLAPEVALDTLAKETPGFSGADLSNLVNEAAILAARQNKKTIFMSEFEEAVDRIIAGPERKSRVISPREKEMTAYHESGHALVAWILPHADRVHKISIVSRGNMGGHTSLLPDEDRYLWTKNQFSDMLAVTMGGRVAEEQIFDEMTTGASNDIERATKTALSMIKRYGMSESLGPRTFGKREEMIFLGREISEERDYGDKVAEEIDEEVKGLIDGAYRRAQEIITEHKTKLVKLAEHLIQHETMSGANLGRLFNDEEFGDSGFGVVTPEAPPESPAYTAAPHHPAPPQPAPSLPSSLDPMPPASVGNDDG</sequence>
<dbReference type="NCBIfam" id="TIGR01241">
    <property type="entry name" value="FtsH_fam"/>
    <property type="match status" value="1"/>
</dbReference>
<dbReference type="FunFam" id="1.10.8.60:FF:000001">
    <property type="entry name" value="ATP-dependent zinc metalloprotease FtsH"/>
    <property type="match status" value="1"/>
</dbReference>
<evidence type="ECO:0000256" key="6">
    <source>
        <dbReference type="ARBA" id="ARBA00022692"/>
    </source>
</evidence>
<dbReference type="GO" id="GO:0004222">
    <property type="term" value="F:metalloendopeptidase activity"/>
    <property type="evidence" value="ECO:0007669"/>
    <property type="project" value="InterPro"/>
</dbReference>
<feature type="compositionally biased region" description="Pro residues" evidence="16">
    <location>
        <begin position="593"/>
        <end position="602"/>
    </location>
</feature>
<dbReference type="GO" id="GO:0004176">
    <property type="term" value="F:ATP-dependent peptidase activity"/>
    <property type="evidence" value="ECO:0007669"/>
    <property type="project" value="InterPro"/>
</dbReference>
<dbReference type="InterPro" id="IPR005936">
    <property type="entry name" value="FtsH"/>
</dbReference>
<dbReference type="PANTHER" id="PTHR23076:SF97">
    <property type="entry name" value="ATP-DEPENDENT ZINC METALLOPROTEASE YME1L1"/>
    <property type="match status" value="1"/>
</dbReference>
<dbReference type="AlphaFoldDB" id="A0AA35T2Y5"/>
<dbReference type="Proteomes" id="UP001174909">
    <property type="component" value="Unassembled WGS sequence"/>
</dbReference>
<comment type="similarity">
    <text evidence="15">Belongs to the AAA ATPase family.</text>
</comment>
<dbReference type="GO" id="GO:0005524">
    <property type="term" value="F:ATP binding"/>
    <property type="evidence" value="ECO:0007669"/>
    <property type="project" value="UniProtKB-KW"/>
</dbReference>
<dbReference type="SMART" id="SM00382">
    <property type="entry name" value="AAA"/>
    <property type="match status" value="1"/>
</dbReference>
<dbReference type="FunFam" id="3.40.50.300:FF:000001">
    <property type="entry name" value="ATP-dependent zinc metalloprotease FtsH"/>
    <property type="match status" value="1"/>
</dbReference>
<evidence type="ECO:0000256" key="13">
    <source>
        <dbReference type="ARBA" id="ARBA00023049"/>
    </source>
</evidence>
<evidence type="ECO:0000313" key="19">
    <source>
        <dbReference type="EMBL" id="CAI8040008.1"/>
    </source>
</evidence>
<evidence type="ECO:0000256" key="4">
    <source>
        <dbReference type="ARBA" id="ARBA00010550"/>
    </source>
</evidence>
<dbReference type="InterPro" id="IPR003959">
    <property type="entry name" value="ATPase_AAA_core"/>
</dbReference>
<comment type="similarity">
    <text evidence="4">In the N-terminal section; belongs to the AAA ATPase family.</text>
</comment>
<comment type="similarity">
    <text evidence="3">In the C-terminal section; belongs to the peptidase M41 family.</text>
</comment>
<dbReference type="Pfam" id="PF00004">
    <property type="entry name" value="AAA"/>
    <property type="match status" value="1"/>
</dbReference>
<organism evidence="19 20">
    <name type="scientific">Geodia barretti</name>
    <name type="common">Barrett's horny sponge</name>
    <dbReference type="NCBI Taxonomy" id="519541"/>
    <lineage>
        <taxon>Eukaryota</taxon>
        <taxon>Metazoa</taxon>
        <taxon>Porifera</taxon>
        <taxon>Demospongiae</taxon>
        <taxon>Heteroscleromorpha</taxon>
        <taxon>Tetractinellida</taxon>
        <taxon>Astrophorina</taxon>
        <taxon>Geodiidae</taxon>
        <taxon>Geodia</taxon>
    </lineage>
</organism>
<dbReference type="Gene3D" id="1.20.58.760">
    <property type="entry name" value="Peptidase M41"/>
    <property type="match status" value="1"/>
</dbReference>
<dbReference type="InterPro" id="IPR037219">
    <property type="entry name" value="Peptidase_M41-like"/>
</dbReference>
<evidence type="ECO:0000313" key="20">
    <source>
        <dbReference type="Proteomes" id="UP001174909"/>
    </source>
</evidence>
<dbReference type="InterPro" id="IPR027417">
    <property type="entry name" value="P-loop_NTPase"/>
</dbReference>
<comment type="caution">
    <text evidence="19">The sequence shown here is derived from an EMBL/GenBank/DDBJ whole genome shotgun (WGS) entry which is preliminary data.</text>
</comment>
<keyword evidence="20" id="KW-1185">Reference proteome</keyword>
<dbReference type="InterPro" id="IPR000642">
    <property type="entry name" value="Peptidase_M41"/>
</dbReference>
<dbReference type="GO" id="GO:0010304">
    <property type="term" value="P:PSII associated light-harvesting complex II catabolic process"/>
    <property type="evidence" value="ECO:0007669"/>
    <property type="project" value="UniProtKB-ARBA"/>
</dbReference>
<dbReference type="Pfam" id="PF17862">
    <property type="entry name" value="AAA_lid_3"/>
    <property type="match status" value="1"/>
</dbReference>
<evidence type="ECO:0000259" key="18">
    <source>
        <dbReference type="SMART" id="SM00382"/>
    </source>
</evidence>
<evidence type="ECO:0000256" key="2">
    <source>
        <dbReference type="ARBA" id="ARBA00004370"/>
    </source>
</evidence>
<evidence type="ECO:0000256" key="3">
    <source>
        <dbReference type="ARBA" id="ARBA00010044"/>
    </source>
</evidence>
<evidence type="ECO:0000256" key="15">
    <source>
        <dbReference type="RuleBase" id="RU003651"/>
    </source>
</evidence>
<dbReference type="GO" id="GO:0016887">
    <property type="term" value="F:ATP hydrolysis activity"/>
    <property type="evidence" value="ECO:0007669"/>
    <property type="project" value="InterPro"/>
</dbReference>
<keyword evidence="6 17" id="KW-0812">Transmembrane</keyword>
<protein>
    <submittedName>
        <fullName evidence="19">ATP-dependent zinc metalloprotease FtsH 1</fullName>
    </submittedName>
</protein>